<evidence type="ECO:0008006" key="3">
    <source>
        <dbReference type="Google" id="ProtNLM"/>
    </source>
</evidence>
<sequence length="116" mass="12597">MVEGGWNEDPALRAIVAERAIQGLLPFNLQMNVWLAAVWLLLNGGEYFPSSIGPKSAARSFLTRRQQHLSSDRSATETMLSTREAEVLEFVSDGLQNKIIAAKMEPVGAHGEGACA</sequence>
<proteinExistence type="predicted"/>
<dbReference type="Proteomes" id="UP001220530">
    <property type="component" value="Chromosome"/>
</dbReference>
<evidence type="ECO:0000313" key="2">
    <source>
        <dbReference type="Proteomes" id="UP001220530"/>
    </source>
</evidence>
<dbReference type="Gene3D" id="3.40.50.2300">
    <property type="match status" value="1"/>
</dbReference>
<gene>
    <name evidence="1" type="ORF">PSQ19_01440</name>
</gene>
<protein>
    <recommendedName>
        <fullName evidence="3">HTH luxR-type domain-containing protein</fullName>
    </recommendedName>
</protein>
<accession>A0ABY7YNN0</accession>
<organism evidence="1 2">
    <name type="scientific">Devosia algicola</name>
    <dbReference type="NCBI Taxonomy" id="3026418"/>
    <lineage>
        <taxon>Bacteria</taxon>
        <taxon>Pseudomonadati</taxon>
        <taxon>Pseudomonadota</taxon>
        <taxon>Alphaproteobacteria</taxon>
        <taxon>Hyphomicrobiales</taxon>
        <taxon>Devosiaceae</taxon>
        <taxon>Devosia</taxon>
    </lineage>
</organism>
<dbReference type="RefSeq" id="WP_282219320.1">
    <property type="nucleotide sequence ID" value="NZ_CP118246.1"/>
</dbReference>
<evidence type="ECO:0000313" key="1">
    <source>
        <dbReference type="EMBL" id="WDR02918.1"/>
    </source>
</evidence>
<dbReference type="EMBL" id="CP118246">
    <property type="protein sequence ID" value="WDR02918.1"/>
    <property type="molecule type" value="Genomic_DNA"/>
</dbReference>
<name>A0ABY7YNN0_9HYPH</name>
<reference evidence="1 2" key="1">
    <citation type="submission" date="2023-02" db="EMBL/GenBank/DDBJ databases">
        <title>Devosia algicola sp. nov., isolated from the phycosphere of marine algae.</title>
        <authorList>
            <person name="Kim J.M."/>
            <person name="Lee J.K."/>
            <person name="Choi B.J."/>
            <person name="Bayburt H."/>
            <person name="Jeon C.O."/>
        </authorList>
    </citation>
    <scope>NUCLEOTIDE SEQUENCE [LARGE SCALE GENOMIC DNA]</scope>
    <source>
        <strain evidence="1 2">G20-9</strain>
    </source>
</reference>
<keyword evidence="2" id="KW-1185">Reference proteome</keyword>